<sequence length="113" mass="13021">MYNNITGPLTPIQCKFKASIKSFDEFLQLPTFFNGQVISSLTQLEPPGWQPFLLRCIAYRQLVSCRTRLCEHLYEQNENNRQKTMEFSLFSANCTARCAVASRRKRSTSSTKS</sequence>
<name>A0A061RQ39_9CHLO</name>
<organism evidence="1">
    <name type="scientific">Tetraselmis sp. GSL018</name>
    <dbReference type="NCBI Taxonomy" id="582737"/>
    <lineage>
        <taxon>Eukaryota</taxon>
        <taxon>Viridiplantae</taxon>
        <taxon>Chlorophyta</taxon>
        <taxon>core chlorophytes</taxon>
        <taxon>Chlorodendrophyceae</taxon>
        <taxon>Chlorodendrales</taxon>
        <taxon>Chlorodendraceae</taxon>
        <taxon>Tetraselmis</taxon>
    </lineage>
</organism>
<dbReference type="AlphaFoldDB" id="A0A061RQ39"/>
<accession>A0A061RQ39</accession>
<reference evidence="1" key="1">
    <citation type="submission" date="2014-05" db="EMBL/GenBank/DDBJ databases">
        <title>The transcriptome of the halophilic microalga Tetraselmis sp. GSL018 isolated from the Great Salt Lake, Utah.</title>
        <authorList>
            <person name="Jinkerson R.E."/>
            <person name="D'Adamo S."/>
            <person name="Posewitz M.C."/>
        </authorList>
    </citation>
    <scope>NUCLEOTIDE SEQUENCE</scope>
    <source>
        <strain evidence="1">GSL018</strain>
    </source>
</reference>
<proteinExistence type="predicted"/>
<dbReference type="EMBL" id="GBEZ01013152">
    <property type="protein sequence ID" value="JAC72805.1"/>
    <property type="molecule type" value="Transcribed_RNA"/>
</dbReference>
<gene>
    <name evidence="1" type="ORF">TSPGSL018_30440</name>
</gene>
<protein>
    <submittedName>
        <fullName evidence="1">Uncharacterized protein</fullName>
    </submittedName>
</protein>
<evidence type="ECO:0000313" key="1">
    <source>
        <dbReference type="EMBL" id="JAC72805.1"/>
    </source>
</evidence>